<dbReference type="PANTHER" id="PTHR13561">
    <property type="entry name" value="DNA REPLICATION REGULATOR DPB11-RELATED"/>
    <property type="match status" value="1"/>
</dbReference>
<dbReference type="PANTHER" id="PTHR13561:SF20">
    <property type="entry name" value="DNA TOPOISOMERASE 2-BINDING PROTEIN 1"/>
    <property type="match status" value="1"/>
</dbReference>
<dbReference type="OrthoDB" id="251770at2759"/>
<dbReference type="SMART" id="SM00292">
    <property type="entry name" value="BRCT"/>
    <property type="match status" value="3"/>
</dbReference>
<feature type="domain" description="BRCT" evidence="3">
    <location>
        <begin position="512"/>
        <end position="591"/>
    </location>
</feature>
<feature type="compositionally biased region" description="Low complexity" evidence="2">
    <location>
        <begin position="1"/>
        <end position="17"/>
    </location>
</feature>
<dbReference type="Pfam" id="PF16589">
    <property type="entry name" value="BRCT_2"/>
    <property type="match status" value="1"/>
</dbReference>
<feature type="region of interest" description="Disordered" evidence="2">
    <location>
        <begin position="1"/>
        <end position="48"/>
    </location>
</feature>
<dbReference type="CDD" id="cd17731">
    <property type="entry name" value="BRCT_TopBP1_rpt2_like"/>
    <property type="match status" value="1"/>
</dbReference>
<evidence type="ECO:0000256" key="1">
    <source>
        <dbReference type="ARBA" id="ARBA00022737"/>
    </source>
</evidence>
<keyword evidence="1" id="KW-0677">Repeat</keyword>
<keyword evidence="5" id="KW-1185">Reference proteome</keyword>
<proteinExistence type="predicted"/>
<dbReference type="SUPFAM" id="SSF52113">
    <property type="entry name" value="BRCT domain"/>
    <property type="match status" value="3"/>
</dbReference>
<dbReference type="GO" id="GO:0033314">
    <property type="term" value="P:mitotic DNA replication checkpoint signaling"/>
    <property type="evidence" value="ECO:0007669"/>
    <property type="project" value="TreeGrafter"/>
</dbReference>
<dbReference type="Pfam" id="PF12738">
    <property type="entry name" value="PTCB-BRCT"/>
    <property type="match status" value="2"/>
</dbReference>
<protein>
    <recommendedName>
        <fullName evidence="3">BRCT domain-containing protein</fullName>
    </recommendedName>
</protein>
<dbReference type="EMBL" id="KV784353">
    <property type="protein sequence ID" value="OEU22476.1"/>
    <property type="molecule type" value="Genomic_DNA"/>
</dbReference>
<dbReference type="PROSITE" id="PS50172">
    <property type="entry name" value="BRCT"/>
    <property type="match status" value="3"/>
</dbReference>
<evidence type="ECO:0000313" key="5">
    <source>
        <dbReference type="Proteomes" id="UP000095751"/>
    </source>
</evidence>
<organism evidence="4 5">
    <name type="scientific">Fragilariopsis cylindrus CCMP1102</name>
    <dbReference type="NCBI Taxonomy" id="635003"/>
    <lineage>
        <taxon>Eukaryota</taxon>
        <taxon>Sar</taxon>
        <taxon>Stramenopiles</taxon>
        <taxon>Ochrophyta</taxon>
        <taxon>Bacillariophyta</taxon>
        <taxon>Bacillariophyceae</taxon>
        <taxon>Bacillariophycidae</taxon>
        <taxon>Bacillariales</taxon>
        <taxon>Bacillariaceae</taxon>
        <taxon>Fragilariopsis</taxon>
    </lineage>
</organism>
<dbReference type="InterPro" id="IPR036420">
    <property type="entry name" value="BRCT_dom_sf"/>
</dbReference>
<dbReference type="Gene3D" id="3.40.50.10190">
    <property type="entry name" value="BRCT domain"/>
    <property type="match status" value="3"/>
</dbReference>
<dbReference type="Proteomes" id="UP000095751">
    <property type="component" value="Unassembled WGS sequence"/>
</dbReference>
<dbReference type="InParanoid" id="A0A1E7FWF7"/>
<feature type="domain" description="BRCT" evidence="3">
    <location>
        <begin position="59"/>
        <end position="150"/>
    </location>
</feature>
<dbReference type="InterPro" id="IPR001357">
    <property type="entry name" value="BRCT_dom"/>
</dbReference>
<feature type="domain" description="BRCT" evidence="3">
    <location>
        <begin position="199"/>
        <end position="286"/>
    </location>
</feature>
<sequence>MLSSTSTGSSSISGIISGERKRSRKEMEISSSADQLDNTNGNTTSKVDTDADHQKIIVDTASLLQGVVASLSGYDQHRKEELHQLILSLGGRYVNLDKNTHLITEVARGAKYKLAVSSSDTTQIVHIVTPSWLNSTSETGQRSLESDHKLELLLTGTAASASDAVDSKPSILSLVNDALGGDPALQLIMGMNENSSSHTSSSIFENLHFYLIGFESDVELKQKISKLVRRGNGTIYWDMNEDISILLLCDTCDETLQKAAKVVSLHHVNQPRAVSPLWVIDSYKQNVLKSAAYPPVTPTAEVAAAAAYNNKTHNNNERKMTKSTKKIGLTKPSSKIPSTLSSTTSNFSVFRGCLFSLVRSSTLAELEESSEKKVTHDNNIDFDINEQETFIKAHGGQILSMKLLDALWADAKNKNTVIGTNGSSSTKTTTTAFSSTNRRKCHIVCWGGCPPRLDTSPLVSQLQRNDLCELILVTPIWVQVCVSMKKRIQPHRMPLVLMPQSWPMKSLDDDDDDDNNVRKLEISLTGFQGTEKAVIIHLLQAIGGVYHSNMSNINSHLIFKKNATGLKLQKANEWGLHVVSIQWLYHVLEHGYGGDKNDILGCEKRFSLAV</sequence>
<evidence type="ECO:0000256" key="2">
    <source>
        <dbReference type="SAM" id="MobiDB-lite"/>
    </source>
</evidence>
<name>A0A1E7FWF7_9STRA</name>
<evidence type="ECO:0000313" key="4">
    <source>
        <dbReference type="EMBL" id="OEU22476.1"/>
    </source>
</evidence>
<dbReference type="KEGG" id="fcy:FRACYDRAFT_259088"/>
<evidence type="ECO:0000259" key="3">
    <source>
        <dbReference type="PROSITE" id="PS50172"/>
    </source>
</evidence>
<gene>
    <name evidence="4" type="ORF">FRACYDRAFT_259088</name>
</gene>
<dbReference type="AlphaFoldDB" id="A0A1E7FWF7"/>
<dbReference type="GO" id="GO:0007095">
    <property type="term" value="P:mitotic G2 DNA damage checkpoint signaling"/>
    <property type="evidence" value="ECO:0007669"/>
    <property type="project" value="TreeGrafter"/>
</dbReference>
<accession>A0A1E7FWF7</accession>
<dbReference type="InterPro" id="IPR059215">
    <property type="entry name" value="BRCT2_TopBP1-like"/>
</dbReference>
<dbReference type="GO" id="GO:0006270">
    <property type="term" value="P:DNA replication initiation"/>
    <property type="evidence" value="ECO:0007669"/>
    <property type="project" value="TreeGrafter"/>
</dbReference>
<reference evidence="4 5" key="1">
    <citation type="submission" date="2016-09" db="EMBL/GenBank/DDBJ databases">
        <title>Extensive genetic diversity and differential bi-allelic expression allows diatom success in the polar Southern Ocean.</title>
        <authorList>
            <consortium name="DOE Joint Genome Institute"/>
            <person name="Mock T."/>
            <person name="Otillar R.P."/>
            <person name="Strauss J."/>
            <person name="Dupont C."/>
            <person name="Frickenhaus S."/>
            <person name="Maumus F."/>
            <person name="Mcmullan M."/>
            <person name="Sanges R."/>
            <person name="Schmutz J."/>
            <person name="Toseland A."/>
            <person name="Valas R."/>
            <person name="Veluchamy A."/>
            <person name="Ward B.J."/>
            <person name="Allen A."/>
            <person name="Barry K."/>
            <person name="Falciatore A."/>
            <person name="Ferrante M."/>
            <person name="Fortunato A.E."/>
            <person name="Gloeckner G."/>
            <person name="Gruber A."/>
            <person name="Hipkin R."/>
            <person name="Janech M."/>
            <person name="Kroth P."/>
            <person name="Leese F."/>
            <person name="Lindquist E."/>
            <person name="Lyon B.R."/>
            <person name="Martin J."/>
            <person name="Mayer C."/>
            <person name="Parker M."/>
            <person name="Quesneville H."/>
            <person name="Raymond J."/>
            <person name="Uhlig C."/>
            <person name="Valentin K.U."/>
            <person name="Worden A.Z."/>
            <person name="Armbrust E.V."/>
            <person name="Bowler C."/>
            <person name="Green B."/>
            <person name="Moulton V."/>
            <person name="Van Oosterhout C."/>
            <person name="Grigoriev I."/>
        </authorList>
    </citation>
    <scope>NUCLEOTIDE SEQUENCE [LARGE SCALE GENOMIC DNA]</scope>
    <source>
        <strain evidence="4 5">CCMP1102</strain>
    </source>
</reference>
<feature type="compositionally biased region" description="Polar residues" evidence="2">
    <location>
        <begin position="29"/>
        <end position="46"/>
    </location>
</feature>